<gene>
    <name evidence="3" type="ORF">QQF64_015546</name>
</gene>
<dbReference type="PROSITE" id="PS00615">
    <property type="entry name" value="C_TYPE_LECTIN_1"/>
    <property type="match status" value="1"/>
</dbReference>
<dbReference type="InterPro" id="IPR018378">
    <property type="entry name" value="C-type_lectin_CS"/>
</dbReference>
<dbReference type="PANTHER" id="PTHR45784">
    <property type="entry name" value="C-TYPE LECTIN DOMAIN FAMILY 20 MEMBER A-RELATED"/>
    <property type="match status" value="1"/>
</dbReference>
<dbReference type="Gene3D" id="3.10.100.10">
    <property type="entry name" value="Mannose-Binding Protein A, subunit A"/>
    <property type="match status" value="2"/>
</dbReference>
<dbReference type="InterPro" id="IPR016187">
    <property type="entry name" value="CTDL_fold"/>
</dbReference>
<protein>
    <recommendedName>
        <fullName evidence="2">C-type lectin domain-containing protein</fullName>
    </recommendedName>
</protein>
<keyword evidence="4" id="KW-1185">Reference proteome</keyword>
<dbReference type="InterPro" id="IPR016186">
    <property type="entry name" value="C-type_lectin-like/link_sf"/>
</dbReference>
<dbReference type="EMBL" id="JAYMGO010000002">
    <property type="protein sequence ID" value="KAL1280946.1"/>
    <property type="molecule type" value="Genomic_DNA"/>
</dbReference>
<dbReference type="SMART" id="SM00034">
    <property type="entry name" value="CLECT"/>
    <property type="match status" value="2"/>
</dbReference>
<dbReference type="SUPFAM" id="SSF56436">
    <property type="entry name" value="C-type lectin-like"/>
    <property type="match status" value="2"/>
</dbReference>
<reference evidence="3 4" key="1">
    <citation type="submission" date="2023-09" db="EMBL/GenBank/DDBJ databases">
        <authorList>
            <person name="Wang M."/>
        </authorList>
    </citation>
    <scope>NUCLEOTIDE SEQUENCE [LARGE SCALE GENOMIC DNA]</scope>
    <source>
        <strain evidence="3">GT-2023</strain>
        <tissue evidence="3">Liver</tissue>
    </source>
</reference>
<dbReference type="InterPro" id="IPR001304">
    <property type="entry name" value="C-type_lectin-like"/>
</dbReference>
<accession>A0ABR3NV94</accession>
<proteinExistence type="predicted"/>
<evidence type="ECO:0000313" key="3">
    <source>
        <dbReference type="EMBL" id="KAL1280946.1"/>
    </source>
</evidence>
<feature type="domain" description="C-type lectin" evidence="2">
    <location>
        <begin position="1"/>
        <end position="104"/>
    </location>
</feature>
<organism evidence="3 4">
    <name type="scientific">Cirrhinus molitorella</name>
    <name type="common">mud carp</name>
    <dbReference type="NCBI Taxonomy" id="172907"/>
    <lineage>
        <taxon>Eukaryota</taxon>
        <taxon>Metazoa</taxon>
        <taxon>Chordata</taxon>
        <taxon>Craniata</taxon>
        <taxon>Vertebrata</taxon>
        <taxon>Euteleostomi</taxon>
        <taxon>Actinopterygii</taxon>
        <taxon>Neopterygii</taxon>
        <taxon>Teleostei</taxon>
        <taxon>Ostariophysi</taxon>
        <taxon>Cypriniformes</taxon>
        <taxon>Cyprinidae</taxon>
        <taxon>Labeoninae</taxon>
        <taxon>Labeonini</taxon>
        <taxon>Cirrhinus</taxon>
    </lineage>
</organism>
<evidence type="ECO:0000259" key="2">
    <source>
        <dbReference type="PROSITE" id="PS50041"/>
    </source>
</evidence>
<dbReference type="PROSITE" id="PS50041">
    <property type="entry name" value="C_TYPE_LECTIN_2"/>
    <property type="match status" value="2"/>
</dbReference>
<feature type="domain" description="C-type lectin" evidence="2">
    <location>
        <begin position="104"/>
        <end position="213"/>
    </location>
</feature>
<comment type="caution">
    <text evidence="3">The sequence shown here is derived from an EMBL/GenBank/DDBJ whole genome shotgun (WGS) entry which is preliminary data.</text>
</comment>
<evidence type="ECO:0000313" key="4">
    <source>
        <dbReference type="Proteomes" id="UP001558613"/>
    </source>
</evidence>
<keyword evidence="1" id="KW-1015">Disulfide bond</keyword>
<evidence type="ECO:0000256" key="1">
    <source>
        <dbReference type="ARBA" id="ARBA00023157"/>
    </source>
</evidence>
<name>A0ABR3NV94_9TELE</name>
<dbReference type="Pfam" id="PF00059">
    <property type="entry name" value="Lectin_C"/>
    <property type="match status" value="2"/>
</dbReference>
<dbReference type="Proteomes" id="UP001558613">
    <property type="component" value="Unassembled WGS sequence"/>
</dbReference>
<sequence length="296" mass="34444">MSWSAAQSYCRWRYTDLATVDSMDDVNRLVNLVDAGYSGSVWIGLKRGTQKHWLWSNGENNTQYYNWSPGQPDNDGDCGALYYWQGVLDWVDVYCSYGRRFVCYDNSGYILILDPKAWSDARSYCRQFHTDLALVHDFQENEQKKQLIEPGWEHWFGLYADSWEWSDQWDLRFRYWAADQPSMTTDSCIGMSATDSGKWSQQSCDLQQPFFCHGDDKRKQIVRLIVTCNGECTLNDPTVQTAILNEISEKLKDMMLESNSTISWIKGEGEEVFHQEKNKGVNDVNMHVNDTCIRQK</sequence>
<dbReference type="PANTHER" id="PTHR45784:SF3">
    <property type="entry name" value="C-TYPE LECTIN DOMAIN FAMILY 4 MEMBER K-LIKE-RELATED"/>
    <property type="match status" value="1"/>
</dbReference>